<dbReference type="EMBL" id="CACRXK020014336">
    <property type="protein sequence ID" value="CAB4026672.1"/>
    <property type="molecule type" value="Genomic_DNA"/>
</dbReference>
<reference evidence="1" key="1">
    <citation type="submission" date="2020-04" db="EMBL/GenBank/DDBJ databases">
        <authorList>
            <person name="Alioto T."/>
            <person name="Alioto T."/>
            <person name="Gomez Garrido J."/>
        </authorList>
    </citation>
    <scope>NUCLEOTIDE SEQUENCE</scope>
    <source>
        <strain evidence="1">A484AB</strain>
    </source>
</reference>
<name>A0A7D9L6Z9_PARCT</name>
<gene>
    <name evidence="1" type="ORF">PACLA_8A024662</name>
</gene>
<comment type="caution">
    <text evidence="1">The sequence shown here is derived from an EMBL/GenBank/DDBJ whole genome shotgun (WGS) entry which is preliminary data.</text>
</comment>
<accession>A0A7D9L6Z9</accession>
<evidence type="ECO:0000313" key="1">
    <source>
        <dbReference type="EMBL" id="CAB4026672.1"/>
    </source>
</evidence>
<feature type="non-terminal residue" evidence="1">
    <location>
        <position position="1"/>
    </location>
</feature>
<protein>
    <submittedName>
        <fullName evidence="1">Uncharacterized protein</fullName>
    </submittedName>
</protein>
<evidence type="ECO:0000313" key="2">
    <source>
        <dbReference type="Proteomes" id="UP001152795"/>
    </source>
</evidence>
<sequence length="170" mass="19457">MEISKTQILGFLFFLVNCPNLFAKPATPARKDLGELNRSIFELQKISSYTWRTMDWVRKDKGYPGRSDPNCDTPIRLLYKSSAYNATTMHQHLTKIKNTLRPLLDATVFDYFDDKDIHRNVANKTLRGALTTLTKDIGTPVLILYTMGYRGSGNIKPDSAEITKKVKEYM</sequence>
<organism evidence="1 2">
    <name type="scientific">Paramuricea clavata</name>
    <name type="common">Red gorgonian</name>
    <name type="synonym">Violescent sea-whip</name>
    <dbReference type="NCBI Taxonomy" id="317549"/>
    <lineage>
        <taxon>Eukaryota</taxon>
        <taxon>Metazoa</taxon>
        <taxon>Cnidaria</taxon>
        <taxon>Anthozoa</taxon>
        <taxon>Octocorallia</taxon>
        <taxon>Malacalcyonacea</taxon>
        <taxon>Plexauridae</taxon>
        <taxon>Paramuricea</taxon>
    </lineage>
</organism>
<dbReference type="AlphaFoldDB" id="A0A7D9L6Z9"/>
<dbReference type="Proteomes" id="UP001152795">
    <property type="component" value="Unassembled WGS sequence"/>
</dbReference>
<keyword evidence="2" id="KW-1185">Reference proteome</keyword>
<proteinExistence type="predicted"/>